<keyword evidence="10" id="KW-1185">Reference proteome</keyword>
<dbReference type="GO" id="GO:0003677">
    <property type="term" value="F:DNA binding"/>
    <property type="evidence" value="ECO:0007669"/>
    <property type="project" value="UniProtKB-UniRule"/>
</dbReference>
<sequence>MSDTKINTQATARRGRPRAFDREEALAKAQALFHAKGYDALSVADLTQALGINPPSFYAAFGSKLELYDEALRRYEKTEGLDVDTALAPGTPLSDGVAKLLRYAADAYASGDACGCMVIEAARGTADAAAGEKARGRMEASRSYIHQRISGLDAGNADLASDYVMMSLAGLSASARNGMPTARLRVMAAIAAEGLSGYLESAA</sequence>
<dbReference type="PANTHER" id="PTHR47506">
    <property type="entry name" value="TRANSCRIPTIONAL REGULATORY PROTEIN"/>
    <property type="match status" value="1"/>
</dbReference>
<evidence type="ECO:0000313" key="10">
    <source>
        <dbReference type="Proteomes" id="UP000524535"/>
    </source>
</evidence>
<dbReference type="SUPFAM" id="SSF48498">
    <property type="entry name" value="Tetracyclin repressor-like, C-terminal domain"/>
    <property type="match status" value="1"/>
</dbReference>
<dbReference type="InterPro" id="IPR001647">
    <property type="entry name" value="HTH_TetR"/>
</dbReference>
<dbReference type="Pfam" id="PF00440">
    <property type="entry name" value="TetR_N"/>
    <property type="match status" value="1"/>
</dbReference>
<evidence type="ECO:0000256" key="1">
    <source>
        <dbReference type="ARBA" id="ARBA00023015"/>
    </source>
</evidence>
<keyword evidence="1" id="KW-0805">Transcription regulation</keyword>
<dbReference type="AlphaFoldDB" id="A0A7W6SAT3"/>
<dbReference type="RefSeq" id="WP_343062575.1">
    <property type="nucleotide sequence ID" value="NZ_JACIGW010000005.1"/>
</dbReference>
<dbReference type="PROSITE" id="PS01081">
    <property type="entry name" value="HTH_TETR_1"/>
    <property type="match status" value="1"/>
</dbReference>
<evidence type="ECO:0000313" key="11">
    <source>
        <dbReference type="Proteomes" id="UP000576087"/>
    </source>
</evidence>
<dbReference type="InterPro" id="IPR023772">
    <property type="entry name" value="DNA-bd_HTH_TetR-type_CS"/>
</dbReference>
<dbReference type="PROSITE" id="PS50977">
    <property type="entry name" value="HTH_TETR_2"/>
    <property type="match status" value="1"/>
</dbReference>
<evidence type="ECO:0000313" key="9">
    <source>
        <dbReference type="Proteomes" id="UP000520770"/>
    </source>
</evidence>
<dbReference type="Proteomes" id="UP000524535">
    <property type="component" value="Unassembled WGS sequence"/>
</dbReference>
<dbReference type="EMBL" id="JACIHM010000006">
    <property type="protein sequence ID" value="MBB4448238.1"/>
    <property type="molecule type" value="Genomic_DNA"/>
</dbReference>
<organism evidence="6 9">
    <name type="scientific">Aliirhizobium cellulosilyticum</name>
    <dbReference type="NCBI Taxonomy" id="393664"/>
    <lineage>
        <taxon>Bacteria</taxon>
        <taxon>Pseudomonadati</taxon>
        <taxon>Pseudomonadota</taxon>
        <taxon>Alphaproteobacteria</taxon>
        <taxon>Hyphomicrobiales</taxon>
        <taxon>Rhizobiaceae</taxon>
        <taxon>Aliirhizobium</taxon>
    </lineage>
</organism>
<accession>A0A7W6SAT3</accession>
<dbReference type="SUPFAM" id="SSF46689">
    <property type="entry name" value="Homeodomain-like"/>
    <property type="match status" value="1"/>
</dbReference>
<keyword evidence="2 4" id="KW-0238">DNA-binding</keyword>
<dbReference type="Proteomes" id="UP000520770">
    <property type="component" value="Unassembled WGS sequence"/>
</dbReference>
<dbReference type="Gene3D" id="1.10.357.10">
    <property type="entry name" value="Tetracycline Repressor, domain 2"/>
    <property type="match status" value="1"/>
</dbReference>
<dbReference type="EMBL" id="JACIGW010000005">
    <property type="protein sequence ID" value="MBB4350363.1"/>
    <property type="molecule type" value="Genomic_DNA"/>
</dbReference>
<comment type="caution">
    <text evidence="6">The sequence shown here is derived from an EMBL/GenBank/DDBJ whole genome shotgun (WGS) entry which is preliminary data.</text>
</comment>
<reference evidence="9 10" key="1">
    <citation type="submission" date="2020-08" db="EMBL/GenBank/DDBJ databases">
        <title>Genomic Encyclopedia of Type Strains, Phase IV (KMG-V): Genome sequencing to study the core and pangenomes of soil and plant-associated prokaryotes.</title>
        <authorList>
            <person name="Whitman W."/>
        </authorList>
    </citation>
    <scope>NUCLEOTIDE SEQUENCE [LARGE SCALE GENOMIC DNA]</scope>
    <source>
        <strain evidence="7 10">SEMIA 444</strain>
        <strain evidence="6 9">SEMIA 448</strain>
        <strain evidence="8 11">SEMIA 452</strain>
    </source>
</reference>
<evidence type="ECO:0000256" key="3">
    <source>
        <dbReference type="ARBA" id="ARBA00023163"/>
    </source>
</evidence>
<dbReference type="EMBL" id="JACIGY010000006">
    <property type="protein sequence ID" value="MBB4413605.1"/>
    <property type="molecule type" value="Genomic_DNA"/>
</dbReference>
<dbReference type="InterPro" id="IPR036271">
    <property type="entry name" value="Tet_transcr_reg_TetR-rel_C_sf"/>
</dbReference>
<evidence type="ECO:0000313" key="8">
    <source>
        <dbReference type="EMBL" id="MBB4448238.1"/>
    </source>
</evidence>
<protein>
    <submittedName>
        <fullName evidence="6">TetR/AcrR family transcriptional repressor for divergent bdcA</fullName>
    </submittedName>
</protein>
<name>A0A7W6SAT3_9HYPH</name>
<evidence type="ECO:0000259" key="5">
    <source>
        <dbReference type="PROSITE" id="PS50977"/>
    </source>
</evidence>
<evidence type="ECO:0000313" key="7">
    <source>
        <dbReference type="EMBL" id="MBB4413605.1"/>
    </source>
</evidence>
<dbReference type="Gene3D" id="1.10.10.60">
    <property type="entry name" value="Homeodomain-like"/>
    <property type="match status" value="1"/>
</dbReference>
<evidence type="ECO:0000313" key="6">
    <source>
        <dbReference type="EMBL" id="MBB4350363.1"/>
    </source>
</evidence>
<gene>
    <name evidence="7" type="ORF">GGE31_004133</name>
    <name evidence="6" type="ORF">GGE33_004128</name>
    <name evidence="8" type="ORF">GGE35_004075</name>
</gene>
<dbReference type="PANTHER" id="PTHR47506:SF1">
    <property type="entry name" value="HTH-TYPE TRANSCRIPTIONAL REGULATOR YJDC"/>
    <property type="match status" value="1"/>
</dbReference>
<evidence type="ECO:0000256" key="2">
    <source>
        <dbReference type="ARBA" id="ARBA00023125"/>
    </source>
</evidence>
<keyword evidence="3" id="KW-0804">Transcription</keyword>
<feature type="domain" description="HTH tetR-type" evidence="5">
    <location>
        <begin position="19"/>
        <end position="79"/>
    </location>
</feature>
<proteinExistence type="predicted"/>
<dbReference type="InterPro" id="IPR009057">
    <property type="entry name" value="Homeodomain-like_sf"/>
</dbReference>
<feature type="DNA-binding region" description="H-T-H motif" evidence="4">
    <location>
        <begin position="42"/>
        <end position="61"/>
    </location>
</feature>
<dbReference type="Proteomes" id="UP000576087">
    <property type="component" value="Unassembled WGS sequence"/>
</dbReference>
<evidence type="ECO:0000256" key="4">
    <source>
        <dbReference type="PROSITE-ProRule" id="PRU00335"/>
    </source>
</evidence>